<sequence>MRGMREERRRRRKRREGKAADGEMEVKRTEAGQLFVTLAAVDQILPQCEYPRQRSSFLQLPADEWTQGAQVEENYMKQELHRNRETTAAGTPPPVCEEDDEHLLQQNAAVTPWSWKQWIQNNHLCGSSSSIGIEQVERRWPRKETAGEDIRHPQSRCQCTPPDIVSLGGRGANGRPHLGTFVSSPPLLSSPQLSFQPSPFIRLSLTGSEFVTFTPLSTP</sequence>
<proteinExistence type="predicted"/>
<comment type="caution">
    <text evidence="2">The sequence shown here is derived from an EMBL/GenBank/DDBJ whole genome shotgun (WGS) entry which is preliminary data.</text>
</comment>
<feature type="compositionally biased region" description="Basic and acidic residues" evidence="1">
    <location>
        <begin position="17"/>
        <end position="26"/>
    </location>
</feature>
<evidence type="ECO:0000256" key="1">
    <source>
        <dbReference type="SAM" id="MobiDB-lite"/>
    </source>
</evidence>
<gene>
    <name evidence="2" type="ORF">PLEPLA_LOCUS32287</name>
</gene>
<evidence type="ECO:0000313" key="2">
    <source>
        <dbReference type="EMBL" id="CAB1444571.1"/>
    </source>
</evidence>
<dbReference type="AlphaFoldDB" id="A0A9N7V5N6"/>
<dbReference type="Proteomes" id="UP001153269">
    <property type="component" value="Unassembled WGS sequence"/>
</dbReference>
<feature type="region of interest" description="Disordered" evidence="1">
    <location>
        <begin position="1"/>
        <end position="26"/>
    </location>
</feature>
<organism evidence="2 3">
    <name type="scientific">Pleuronectes platessa</name>
    <name type="common">European plaice</name>
    <dbReference type="NCBI Taxonomy" id="8262"/>
    <lineage>
        <taxon>Eukaryota</taxon>
        <taxon>Metazoa</taxon>
        <taxon>Chordata</taxon>
        <taxon>Craniata</taxon>
        <taxon>Vertebrata</taxon>
        <taxon>Euteleostomi</taxon>
        <taxon>Actinopterygii</taxon>
        <taxon>Neopterygii</taxon>
        <taxon>Teleostei</taxon>
        <taxon>Neoteleostei</taxon>
        <taxon>Acanthomorphata</taxon>
        <taxon>Carangaria</taxon>
        <taxon>Pleuronectiformes</taxon>
        <taxon>Pleuronectoidei</taxon>
        <taxon>Pleuronectidae</taxon>
        <taxon>Pleuronectes</taxon>
    </lineage>
</organism>
<dbReference type="EMBL" id="CADEAL010003402">
    <property type="protein sequence ID" value="CAB1444571.1"/>
    <property type="molecule type" value="Genomic_DNA"/>
</dbReference>
<accession>A0A9N7V5N6</accession>
<protein>
    <submittedName>
        <fullName evidence="2">Uncharacterized protein</fullName>
    </submittedName>
</protein>
<name>A0A9N7V5N6_PLEPL</name>
<keyword evidence="3" id="KW-1185">Reference proteome</keyword>
<evidence type="ECO:0000313" key="3">
    <source>
        <dbReference type="Proteomes" id="UP001153269"/>
    </source>
</evidence>
<reference evidence="2" key="1">
    <citation type="submission" date="2020-03" db="EMBL/GenBank/DDBJ databases">
        <authorList>
            <person name="Weist P."/>
        </authorList>
    </citation>
    <scope>NUCLEOTIDE SEQUENCE</scope>
</reference>